<evidence type="ECO:0000256" key="6">
    <source>
        <dbReference type="ARBA" id="ARBA00022692"/>
    </source>
</evidence>
<evidence type="ECO:0000256" key="11">
    <source>
        <dbReference type="ARBA" id="ARBA00023136"/>
    </source>
</evidence>
<accession>A0A0F6XR02</accession>
<evidence type="ECO:0000256" key="8">
    <source>
        <dbReference type="ARBA" id="ARBA00022989"/>
    </source>
</evidence>
<evidence type="ECO:0000256" key="5">
    <source>
        <dbReference type="ARBA" id="ARBA00022547"/>
    </source>
</evidence>
<keyword evidence="9 13" id="KW-0406">Ion transport</keyword>
<dbReference type="CTD" id="4509"/>
<keyword evidence="8 14" id="KW-1133">Transmembrane helix</keyword>
<reference evidence="15" key="1">
    <citation type="journal article" date="2015" name="PLoS ONE">
        <title>The Phylogeny and Evolutionary Timescale of Muscoidea (Diptera: Brachycera: Calyptratae) Inferred from Mitochondrial Genomes.</title>
        <authorList>
            <person name="Ding S."/>
            <person name="Li X."/>
            <person name="Wang N."/>
            <person name="Cameron S.L."/>
            <person name="Mao M."/>
            <person name="Wang Y."/>
            <person name="Xi Y."/>
            <person name="Yang D."/>
        </authorList>
    </citation>
    <scope>NUCLEOTIDE SEQUENCE</scope>
</reference>
<organism evidence="15">
    <name type="scientific">Delia platura</name>
    <dbReference type="NCBI Taxonomy" id="81723"/>
    <lineage>
        <taxon>Eukaryota</taxon>
        <taxon>Metazoa</taxon>
        <taxon>Ecdysozoa</taxon>
        <taxon>Arthropoda</taxon>
        <taxon>Hexapoda</taxon>
        <taxon>Insecta</taxon>
        <taxon>Pterygota</taxon>
        <taxon>Neoptera</taxon>
        <taxon>Endopterygota</taxon>
        <taxon>Diptera</taxon>
        <taxon>Brachycera</taxon>
        <taxon>Muscomorpha</taxon>
        <taxon>Muscoidea</taxon>
        <taxon>Anthomyiidae</taxon>
        <taxon>Anthomyiinae</taxon>
        <taxon>Delia</taxon>
    </lineage>
</organism>
<sequence length="54" mass="6435">MPQMAPIGWLSLFIIFSIAFVIFNMMNYYSFIPSMPKSNLINKTQQMNSLNWKW</sequence>
<evidence type="ECO:0000313" key="15">
    <source>
        <dbReference type="EMBL" id="AKF78825.1"/>
    </source>
</evidence>
<dbReference type="GO" id="GO:0031966">
    <property type="term" value="C:mitochondrial membrane"/>
    <property type="evidence" value="ECO:0007669"/>
    <property type="project" value="UniProtKB-SubCell"/>
</dbReference>
<dbReference type="GO" id="GO:0045259">
    <property type="term" value="C:proton-transporting ATP synthase complex"/>
    <property type="evidence" value="ECO:0007669"/>
    <property type="project" value="UniProtKB-KW"/>
</dbReference>
<dbReference type="AlphaFoldDB" id="A0A0F6XR02"/>
<dbReference type="EMBL" id="KP901268">
    <property type="protein sequence ID" value="AKF78825.1"/>
    <property type="molecule type" value="Genomic_DNA"/>
</dbReference>
<proteinExistence type="inferred from homology"/>
<keyword evidence="5 13" id="KW-0138">CF(0)</keyword>
<dbReference type="RefSeq" id="YP_011031299.1">
    <property type="nucleotide sequence ID" value="NC_085745.1"/>
</dbReference>
<evidence type="ECO:0000256" key="7">
    <source>
        <dbReference type="ARBA" id="ARBA00022781"/>
    </source>
</evidence>
<geneLocation type="mitochondrion" evidence="15"/>
<evidence type="ECO:0000256" key="4">
    <source>
        <dbReference type="ARBA" id="ARBA00022448"/>
    </source>
</evidence>
<gene>
    <name evidence="15" type="primary">ATP8</name>
</gene>
<keyword evidence="6 13" id="KW-0812">Transmembrane</keyword>
<evidence type="ECO:0000256" key="9">
    <source>
        <dbReference type="ARBA" id="ARBA00023065"/>
    </source>
</evidence>
<feature type="transmembrane region" description="Helical" evidence="14">
    <location>
        <begin position="6"/>
        <end position="29"/>
    </location>
</feature>
<comment type="function">
    <text evidence="12">Mitochondrial membrane ATP synthase (F(1)F(0) ATP synthase or Complex V) produces ATP from ADP in the presence of a proton gradient across the membrane which is generated by electron transport complexes of the respiratory chain. F-type ATPases consist of two structural domains, F(1) - containing the extramembraneous catalytic core and F(0) - containing the membrane proton channel, linked together by a central stalk and a peripheral stalk. During catalysis, ATP synthesis in the catalytic domain of F(1) is coupled via a rotary mechanism of the central stalk subunits to proton translocation. Part of the complex F(0) domain. Minor subunit located with subunit a in the membrane.</text>
</comment>
<keyword evidence="4 13" id="KW-0813">Transport</keyword>
<evidence type="ECO:0000256" key="3">
    <source>
        <dbReference type="ARBA" id="ARBA00011291"/>
    </source>
</evidence>
<dbReference type="GeneID" id="87745893"/>
<reference evidence="15" key="2">
    <citation type="submission" date="2015-03" db="EMBL/GenBank/DDBJ databases">
        <authorList>
            <person name="Murphy D."/>
        </authorList>
    </citation>
    <scope>NUCLEOTIDE SEQUENCE</scope>
</reference>
<keyword evidence="7 13" id="KW-0375">Hydrogen ion transport</keyword>
<comment type="subunit">
    <text evidence="3">F-type ATPases have 2 components, CF(1) - the catalytic core - and CF(0) - the membrane proton channel.</text>
</comment>
<comment type="subcellular location">
    <subcellularLocation>
        <location evidence="1 13">Mitochondrion membrane</location>
        <topology evidence="1 13">Single-pass membrane protein</topology>
    </subcellularLocation>
</comment>
<comment type="similarity">
    <text evidence="2 13">Belongs to the ATPase protein 8 family.</text>
</comment>
<dbReference type="GO" id="GO:0015986">
    <property type="term" value="P:proton motive force-driven ATP synthesis"/>
    <property type="evidence" value="ECO:0007669"/>
    <property type="project" value="InterPro"/>
</dbReference>
<keyword evidence="10 13" id="KW-0496">Mitochondrion</keyword>
<dbReference type="Pfam" id="PF00895">
    <property type="entry name" value="ATP-synt_8"/>
    <property type="match status" value="1"/>
</dbReference>
<name>A0A0F6XR02_9MUSC</name>
<dbReference type="InterPro" id="IPR001421">
    <property type="entry name" value="ATP8_metazoa"/>
</dbReference>
<evidence type="ECO:0000256" key="1">
    <source>
        <dbReference type="ARBA" id="ARBA00004304"/>
    </source>
</evidence>
<evidence type="ECO:0000256" key="14">
    <source>
        <dbReference type="SAM" id="Phobius"/>
    </source>
</evidence>
<evidence type="ECO:0000256" key="12">
    <source>
        <dbReference type="ARBA" id="ARBA00024864"/>
    </source>
</evidence>
<evidence type="ECO:0000256" key="13">
    <source>
        <dbReference type="RuleBase" id="RU003661"/>
    </source>
</evidence>
<evidence type="ECO:0000256" key="2">
    <source>
        <dbReference type="ARBA" id="ARBA00008892"/>
    </source>
</evidence>
<protein>
    <recommendedName>
        <fullName evidence="13">ATP synthase complex subunit 8</fullName>
    </recommendedName>
</protein>
<evidence type="ECO:0000256" key="10">
    <source>
        <dbReference type="ARBA" id="ARBA00023128"/>
    </source>
</evidence>
<dbReference type="GO" id="GO:0015078">
    <property type="term" value="F:proton transmembrane transporter activity"/>
    <property type="evidence" value="ECO:0007669"/>
    <property type="project" value="InterPro"/>
</dbReference>
<keyword evidence="11 14" id="KW-0472">Membrane</keyword>